<dbReference type="PANTHER" id="PTHR22595">
    <property type="entry name" value="CHITINASE-RELATED"/>
    <property type="match status" value="1"/>
</dbReference>
<feature type="active site" description="Proton donor" evidence="11">
    <location>
        <position position="105"/>
    </location>
</feature>
<dbReference type="PROSITE" id="PS00773">
    <property type="entry name" value="CHITINASE_19_1"/>
    <property type="match status" value="1"/>
</dbReference>
<evidence type="ECO:0000313" key="17">
    <source>
        <dbReference type="Proteomes" id="UP001341281"/>
    </source>
</evidence>
<evidence type="ECO:0000256" key="11">
    <source>
        <dbReference type="PIRSR" id="PIRSR001060-1"/>
    </source>
</evidence>
<evidence type="ECO:0000256" key="10">
    <source>
        <dbReference type="ARBA" id="ARBA00023326"/>
    </source>
</evidence>
<protein>
    <recommendedName>
        <fullName evidence="3">chitinase</fullName>
        <ecNumber evidence="3">3.2.1.14</ecNumber>
    </recommendedName>
</protein>
<keyword evidence="10" id="KW-0624">Polysaccharide degradation</keyword>
<name>A0AAQ3TRS8_PASNO</name>
<dbReference type="InterPro" id="IPR016283">
    <property type="entry name" value="Glyco_hydro_19"/>
</dbReference>
<keyword evidence="6" id="KW-0146">Chitin degradation</keyword>
<dbReference type="Pfam" id="PF00182">
    <property type="entry name" value="Glyco_hydro_19"/>
    <property type="match status" value="1"/>
</dbReference>
<keyword evidence="4" id="KW-0378">Hydrolase</keyword>
<keyword evidence="17" id="KW-1185">Reference proteome</keyword>
<dbReference type="PIRSF" id="PIRSF001060">
    <property type="entry name" value="Endochitinase"/>
    <property type="match status" value="1"/>
</dbReference>
<organism evidence="16 17">
    <name type="scientific">Paspalum notatum var. saurae</name>
    <dbReference type="NCBI Taxonomy" id="547442"/>
    <lineage>
        <taxon>Eukaryota</taxon>
        <taxon>Viridiplantae</taxon>
        <taxon>Streptophyta</taxon>
        <taxon>Embryophyta</taxon>
        <taxon>Tracheophyta</taxon>
        <taxon>Spermatophyta</taxon>
        <taxon>Magnoliopsida</taxon>
        <taxon>Liliopsida</taxon>
        <taxon>Poales</taxon>
        <taxon>Poaceae</taxon>
        <taxon>PACMAD clade</taxon>
        <taxon>Panicoideae</taxon>
        <taxon>Andropogonodae</taxon>
        <taxon>Paspaleae</taxon>
        <taxon>Paspalinae</taxon>
        <taxon>Paspalum</taxon>
    </lineage>
</organism>
<feature type="domain" description="Glycoside hydrolase family 19 catalytic" evidence="14">
    <location>
        <begin position="61"/>
        <end position="83"/>
    </location>
</feature>
<evidence type="ECO:0000313" key="16">
    <source>
        <dbReference type="EMBL" id="WVZ78406.1"/>
    </source>
</evidence>
<feature type="disulfide bond" evidence="12">
    <location>
        <begin position="243"/>
        <end position="276"/>
    </location>
</feature>
<gene>
    <name evidence="16" type="ORF">U9M48_026119</name>
</gene>
<dbReference type="Gene3D" id="3.30.20.10">
    <property type="entry name" value="Endochitinase, domain 2"/>
    <property type="match status" value="1"/>
</dbReference>
<dbReference type="Proteomes" id="UP001341281">
    <property type="component" value="Chromosome 06"/>
</dbReference>
<evidence type="ECO:0000256" key="7">
    <source>
        <dbReference type="ARBA" id="ARBA00023157"/>
    </source>
</evidence>
<dbReference type="Gene3D" id="1.10.530.10">
    <property type="match status" value="1"/>
</dbReference>
<dbReference type="PANTHER" id="PTHR22595:SF79">
    <property type="entry name" value="CHITINASE 12"/>
    <property type="match status" value="1"/>
</dbReference>
<dbReference type="CDD" id="cd00325">
    <property type="entry name" value="chitinase_GH19"/>
    <property type="match status" value="1"/>
</dbReference>
<dbReference type="EMBL" id="CP144750">
    <property type="protein sequence ID" value="WVZ78406.1"/>
    <property type="molecule type" value="Genomic_DNA"/>
</dbReference>
<accession>A0AAQ3TRS8</accession>
<dbReference type="GO" id="GO:0008843">
    <property type="term" value="F:endochitinase activity"/>
    <property type="evidence" value="ECO:0007669"/>
    <property type="project" value="UniProtKB-EC"/>
</dbReference>
<evidence type="ECO:0000256" key="5">
    <source>
        <dbReference type="ARBA" id="ARBA00022821"/>
    </source>
</evidence>
<dbReference type="GO" id="GO:0016998">
    <property type="term" value="P:cell wall macromolecule catabolic process"/>
    <property type="evidence" value="ECO:0007669"/>
    <property type="project" value="InterPro"/>
</dbReference>
<dbReference type="PROSITE" id="PS00774">
    <property type="entry name" value="CHITINASE_19_2"/>
    <property type="match status" value="1"/>
</dbReference>
<dbReference type="InterPro" id="IPR023346">
    <property type="entry name" value="Lysozyme-like_dom_sf"/>
</dbReference>
<keyword evidence="13" id="KW-0732">Signal</keyword>
<evidence type="ECO:0000256" key="6">
    <source>
        <dbReference type="ARBA" id="ARBA00023024"/>
    </source>
</evidence>
<evidence type="ECO:0000259" key="15">
    <source>
        <dbReference type="PROSITE" id="PS00774"/>
    </source>
</evidence>
<dbReference type="SUPFAM" id="SSF53955">
    <property type="entry name" value="Lysozyme-like"/>
    <property type="match status" value="1"/>
</dbReference>
<dbReference type="AlphaFoldDB" id="A0AAQ3TRS8"/>
<evidence type="ECO:0000259" key="14">
    <source>
        <dbReference type="PROSITE" id="PS00773"/>
    </source>
</evidence>
<keyword evidence="9" id="KW-0326">Glycosidase</keyword>
<evidence type="ECO:0000256" key="2">
    <source>
        <dbReference type="ARBA" id="ARBA00009373"/>
    </source>
</evidence>
<evidence type="ECO:0000256" key="12">
    <source>
        <dbReference type="PIRSR" id="PIRSR001060-2"/>
    </source>
</evidence>
<evidence type="ECO:0000256" key="9">
    <source>
        <dbReference type="ARBA" id="ARBA00023295"/>
    </source>
</evidence>
<feature type="disulfide bond" evidence="12">
    <location>
        <begin position="61"/>
        <end position="123"/>
    </location>
</feature>
<evidence type="ECO:0000256" key="3">
    <source>
        <dbReference type="ARBA" id="ARBA00012729"/>
    </source>
</evidence>
<dbReference type="GO" id="GO:0000272">
    <property type="term" value="P:polysaccharide catabolic process"/>
    <property type="evidence" value="ECO:0007669"/>
    <property type="project" value="UniProtKB-KW"/>
</dbReference>
<feature type="signal peptide" evidence="13">
    <location>
        <begin position="1"/>
        <end position="26"/>
    </location>
</feature>
<evidence type="ECO:0000256" key="13">
    <source>
        <dbReference type="SAM" id="SignalP"/>
    </source>
</evidence>
<evidence type="ECO:0000256" key="4">
    <source>
        <dbReference type="ARBA" id="ARBA00022801"/>
    </source>
</evidence>
<feature type="domain" description="Glycoside hydrolase family 19 catalytic" evidence="15">
    <location>
        <begin position="188"/>
        <end position="198"/>
    </location>
</feature>
<evidence type="ECO:0000256" key="1">
    <source>
        <dbReference type="ARBA" id="ARBA00000822"/>
    </source>
</evidence>
<dbReference type="GO" id="GO:0006032">
    <property type="term" value="P:chitin catabolic process"/>
    <property type="evidence" value="ECO:0007669"/>
    <property type="project" value="UniProtKB-KW"/>
</dbReference>
<evidence type="ECO:0000256" key="8">
    <source>
        <dbReference type="ARBA" id="ARBA00023277"/>
    </source>
</evidence>
<sequence length="293" mass="31669">MTMRRAVVPLVPVAVMAAMLLATAFAAGDARTTRPEEGGVGSIISRSLFEELLLHRDDPLCQASGFYTYGAFIAAANSFPGFGTTGDLDTRKRELAAFLAQSSHETTGGWETAPDGPFAWGYCYKEEVNGTEYCDPISANQWPCVAGEMYYGRGPFQITWNYNYGQAGADLGMDLLGDPDLVASDAVVSFKTAIWFWMTPVGNKPSCHAGMTGLWTPSDDDLAGGRLPGYGITTNIINGENECGRIFNTTRTPDRIGFYQRYCDLLGVGYGDNMYCTYQKPFGTTTVALAAAS</sequence>
<keyword evidence="5" id="KW-0611">Plant defense</keyword>
<dbReference type="FunFam" id="3.30.20.10:FF:000001">
    <property type="entry name" value="Endochitinase (Chitinase)"/>
    <property type="match status" value="1"/>
</dbReference>
<reference evidence="16 17" key="1">
    <citation type="submission" date="2024-02" db="EMBL/GenBank/DDBJ databases">
        <title>High-quality chromosome-scale genome assembly of Pensacola bahiagrass (Paspalum notatum Flugge var. saurae).</title>
        <authorList>
            <person name="Vega J.M."/>
            <person name="Podio M."/>
            <person name="Orjuela J."/>
            <person name="Siena L.A."/>
            <person name="Pessino S.C."/>
            <person name="Combes M.C."/>
            <person name="Mariac C."/>
            <person name="Albertini E."/>
            <person name="Pupilli F."/>
            <person name="Ortiz J.P.A."/>
            <person name="Leblanc O."/>
        </authorList>
    </citation>
    <scope>NUCLEOTIDE SEQUENCE [LARGE SCALE GENOMIC DNA]</scope>
    <source>
        <strain evidence="16">R1</strain>
        <tissue evidence="16">Leaf</tissue>
    </source>
</reference>
<keyword evidence="7 12" id="KW-1015">Disulfide bond</keyword>
<comment type="similarity">
    <text evidence="2">Belongs to the glycosyl hydrolase 19 family. Chitinase class I subfamily.</text>
</comment>
<proteinExistence type="inferred from homology"/>
<dbReference type="EC" id="3.2.1.14" evidence="3"/>
<comment type="catalytic activity">
    <reaction evidence="1">
        <text>Random endo-hydrolysis of N-acetyl-beta-D-glucosaminide (1-&gt;4)-beta-linkages in chitin and chitodextrins.</text>
        <dbReference type="EC" id="3.2.1.14"/>
    </reaction>
</comment>
<keyword evidence="8" id="KW-0119">Carbohydrate metabolism</keyword>
<feature type="disulfide bond" evidence="12">
    <location>
        <begin position="134"/>
        <end position="144"/>
    </location>
</feature>
<feature type="chain" id="PRO_5042980036" description="chitinase" evidence="13">
    <location>
        <begin position="27"/>
        <end position="293"/>
    </location>
</feature>
<dbReference type="InterPro" id="IPR000726">
    <property type="entry name" value="Glyco_hydro_19_cat"/>
</dbReference>
<dbReference type="GO" id="GO:0050832">
    <property type="term" value="P:defense response to fungus"/>
    <property type="evidence" value="ECO:0007669"/>
    <property type="project" value="UniProtKB-ARBA"/>
</dbReference>